<dbReference type="EMBL" id="CAJVQC010016555">
    <property type="protein sequence ID" value="CAG8677488.1"/>
    <property type="molecule type" value="Genomic_DNA"/>
</dbReference>
<organism evidence="1 2">
    <name type="scientific">Racocetra persica</name>
    <dbReference type="NCBI Taxonomy" id="160502"/>
    <lineage>
        <taxon>Eukaryota</taxon>
        <taxon>Fungi</taxon>
        <taxon>Fungi incertae sedis</taxon>
        <taxon>Mucoromycota</taxon>
        <taxon>Glomeromycotina</taxon>
        <taxon>Glomeromycetes</taxon>
        <taxon>Diversisporales</taxon>
        <taxon>Gigasporaceae</taxon>
        <taxon>Racocetra</taxon>
    </lineage>
</organism>
<gene>
    <name evidence="1" type="ORF">RPERSI_LOCUS8954</name>
</gene>
<dbReference type="Proteomes" id="UP000789920">
    <property type="component" value="Unassembled WGS sequence"/>
</dbReference>
<accession>A0ACA9NU90</accession>
<proteinExistence type="predicted"/>
<name>A0ACA9NU90_9GLOM</name>
<evidence type="ECO:0000313" key="1">
    <source>
        <dbReference type="EMBL" id="CAG8677488.1"/>
    </source>
</evidence>
<evidence type="ECO:0000313" key="2">
    <source>
        <dbReference type="Proteomes" id="UP000789920"/>
    </source>
</evidence>
<feature type="non-terminal residue" evidence="1">
    <location>
        <position position="87"/>
    </location>
</feature>
<reference evidence="1" key="1">
    <citation type="submission" date="2021-06" db="EMBL/GenBank/DDBJ databases">
        <authorList>
            <person name="Kallberg Y."/>
            <person name="Tangrot J."/>
            <person name="Rosling A."/>
        </authorList>
    </citation>
    <scope>NUCLEOTIDE SEQUENCE</scope>
    <source>
        <strain evidence="1">MA461A</strain>
    </source>
</reference>
<keyword evidence="2" id="KW-1185">Reference proteome</keyword>
<protein>
    <submittedName>
        <fullName evidence="1">23122_t:CDS:1</fullName>
    </submittedName>
</protein>
<comment type="caution">
    <text evidence="1">The sequence shown here is derived from an EMBL/GenBank/DDBJ whole genome shotgun (WGS) entry which is preliminary data.</text>
</comment>
<sequence>MGISSFIGKGVSKTIEKVCDDEDAKEVFKFVGDTLTGGIIGGKAEEETVKTAVKTIDKVVGKIAEATKIMSQNAGEAFTTIGRELGR</sequence>